<proteinExistence type="predicted"/>
<accession>A0A2P2Q0C1</accession>
<dbReference type="EMBL" id="GGEC01079930">
    <property type="protein sequence ID" value="MBX60414.1"/>
    <property type="molecule type" value="Transcribed_RNA"/>
</dbReference>
<name>A0A2P2Q0C1_RHIMU</name>
<evidence type="ECO:0000313" key="1">
    <source>
        <dbReference type="EMBL" id="MBX60414.1"/>
    </source>
</evidence>
<reference evidence="1" key="1">
    <citation type="submission" date="2018-02" db="EMBL/GenBank/DDBJ databases">
        <title>Rhizophora mucronata_Transcriptome.</title>
        <authorList>
            <person name="Meera S.P."/>
            <person name="Sreeshan A."/>
            <person name="Augustine A."/>
        </authorList>
    </citation>
    <scope>NUCLEOTIDE SEQUENCE</scope>
    <source>
        <tissue evidence="1">Leaf</tissue>
    </source>
</reference>
<dbReference type="AlphaFoldDB" id="A0A2P2Q0C1"/>
<protein>
    <submittedName>
        <fullName evidence="1">Uncharacterized protein</fullName>
    </submittedName>
</protein>
<organism evidence="1">
    <name type="scientific">Rhizophora mucronata</name>
    <name type="common">Asiatic mangrove</name>
    <dbReference type="NCBI Taxonomy" id="61149"/>
    <lineage>
        <taxon>Eukaryota</taxon>
        <taxon>Viridiplantae</taxon>
        <taxon>Streptophyta</taxon>
        <taxon>Embryophyta</taxon>
        <taxon>Tracheophyta</taxon>
        <taxon>Spermatophyta</taxon>
        <taxon>Magnoliopsida</taxon>
        <taxon>eudicotyledons</taxon>
        <taxon>Gunneridae</taxon>
        <taxon>Pentapetalae</taxon>
        <taxon>rosids</taxon>
        <taxon>fabids</taxon>
        <taxon>Malpighiales</taxon>
        <taxon>Rhizophoraceae</taxon>
        <taxon>Rhizophora</taxon>
    </lineage>
</organism>
<sequence>MDLRQGEKPRTSKRESLGSQERWVSLLLFVYWA</sequence>